<dbReference type="PANTHER" id="PTHR32089">
    <property type="entry name" value="METHYL-ACCEPTING CHEMOTAXIS PROTEIN MCPB"/>
    <property type="match status" value="1"/>
</dbReference>
<name>A0ABR5H6Q9_9HYPH</name>
<dbReference type="Pfam" id="PF08447">
    <property type="entry name" value="PAS_3"/>
    <property type="match status" value="1"/>
</dbReference>
<evidence type="ECO:0000256" key="1">
    <source>
        <dbReference type="ARBA" id="ARBA00023224"/>
    </source>
</evidence>
<dbReference type="SMART" id="SM00283">
    <property type="entry name" value="MA"/>
    <property type="match status" value="1"/>
</dbReference>
<dbReference type="Pfam" id="PF00015">
    <property type="entry name" value="MCPsignal"/>
    <property type="match status" value="1"/>
</dbReference>
<dbReference type="InterPro" id="IPR000700">
    <property type="entry name" value="PAS-assoc_C"/>
</dbReference>
<proteinExistence type="inferred from homology"/>
<dbReference type="Gene3D" id="3.30.450.20">
    <property type="entry name" value="PAS domain"/>
    <property type="match status" value="1"/>
</dbReference>
<reference evidence="6 7" key="1">
    <citation type="submission" date="2015-01" db="EMBL/GenBank/DDBJ databases">
        <title>Genome sequencing of Methylobacterium platani JCM14648 type strain.</title>
        <authorList>
            <person name="Chaudhry V."/>
            <person name="Patil P.B."/>
        </authorList>
    </citation>
    <scope>NUCLEOTIDE SEQUENCE [LARGE SCALE GENOMIC DNA]</scope>
    <source>
        <strain evidence="6 7">JCM 14648</strain>
    </source>
</reference>
<comment type="caution">
    <text evidence="6">The sequence shown here is derived from an EMBL/GenBank/DDBJ whole genome shotgun (WGS) entry which is preliminary data.</text>
</comment>
<dbReference type="PROSITE" id="PS50113">
    <property type="entry name" value="PAC"/>
    <property type="match status" value="1"/>
</dbReference>
<dbReference type="CDD" id="cd00130">
    <property type="entry name" value="PAS"/>
    <property type="match status" value="1"/>
</dbReference>
<evidence type="ECO:0008006" key="8">
    <source>
        <dbReference type="Google" id="ProtNLM"/>
    </source>
</evidence>
<evidence type="ECO:0000256" key="3">
    <source>
        <dbReference type="PROSITE-ProRule" id="PRU00284"/>
    </source>
</evidence>
<feature type="domain" description="Methyl-accepting transducer" evidence="4">
    <location>
        <begin position="177"/>
        <end position="406"/>
    </location>
</feature>
<accession>A0ABR5H6Q9</accession>
<dbReference type="PRINTS" id="PR00260">
    <property type="entry name" value="CHEMTRNSDUCR"/>
</dbReference>
<evidence type="ECO:0000313" key="7">
    <source>
        <dbReference type="Proteomes" id="UP000035947"/>
    </source>
</evidence>
<dbReference type="InterPro" id="IPR000014">
    <property type="entry name" value="PAS"/>
</dbReference>
<evidence type="ECO:0000256" key="2">
    <source>
        <dbReference type="ARBA" id="ARBA00029447"/>
    </source>
</evidence>
<keyword evidence="7" id="KW-1185">Reference proteome</keyword>
<sequence length="433" mass="44863">MTGDPMLTRFSRKDGFLELLATRAGVGLWEVIPHQGDLAHPKTKVTWTPEFRRIVGYTTVESYPDKLESWSSRIYPDDLDRIMTAFAAAIKDVKNQGAYDVKYRIVMPDGQPRWFRATGGAAYDANGVPLRICGSLVDIQSEMEVKVGQEARARQLDALIAAFGRDAATLFASLSGAAAEMQAAAAAMAGTADQTSARSNEVAGAAGHTSTNIGTVAAASEQLGSSVNEIGRQVQGSASLAEAAVVEADSTARLVQELSGAVSKIGDVVSLISSIAGQTNLLALNATIEAARAGEAGRGFAVVAAEVKELANQTAKATDEISSQIARIQDSTAQAVSAIGGFGARIREISSVTTAIAAAVEEQNAATQEIVRNVAQAAAGADEVMSGTATVSASAEETGRNAARVITASSDVAGRSRELQGQTDAFLASVRAA</sequence>
<dbReference type="InterPro" id="IPR004090">
    <property type="entry name" value="Chemotax_Me-accpt_rcpt"/>
</dbReference>
<dbReference type="RefSeq" id="WP_048432907.1">
    <property type="nucleotide sequence ID" value="NZ_JXOD01000047.1"/>
</dbReference>
<dbReference type="PROSITE" id="PS50111">
    <property type="entry name" value="CHEMOTAXIS_TRANSDUC_2"/>
    <property type="match status" value="1"/>
</dbReference>
<evidence type="ECO:0000259" key="5">
    <source>
        <dbReference type="PROSITE" id="PS50113"/>
    </source>
</evidence>
<dbReference type="Proteomes" id="UP000035947">
    <property type="component" value="Unassembled WGS sequence"/>
</dbReference>
<dbReference type="SUPFAM" id="SSF55785">
    <property type="entry name" value="PYP-like sensor domain (PAS domain)"/>
    <property type="match status" value="1"/>
</dbReference>
<protein>
    <recommendedName>
        <fullName evidence="8">Methyl-accepting chemotaxis protein</fullName>
    </recommendedName>
</protein>
<dbReference type="InterPro" id="IPR004089">
    <property type="entry name" value="MCPsignal_dom"/>
</dbReference>
<dbReference type="Gene3D" id="1.10.287.950">
    <property type="entry name" value="Methyl-accepting chemotaxis protein"/>
    <property type="match status" value="1"/>
</dbReference>
<evidence type="ECO:0000313" key="6">
    <source>
        <dbReference type="EMBL" id="KMO20044.1"/>
    </source>
</evidence>
<comment type="similarity">
    <text evidence="2">Belongs to the methyl-accepting chemotaxis (MCP) protein family.</text>
</comment>
<keyword evidence="1 3" id="KW-0807">Transducer</keyword>
<dbReference type="EMBL" id="JXOD01000047">
    <property type="protein sequence ID" value="KMO20044.1"/>
    <property type="molecule type" value="Genomic_DNA"/>
</dbReference>
<gene>
    <name evidence="6" type="ORF">SQ03_06685</name>
</gene>
<dbReference type="PANTHER" id="PTHR32089:SF112">
    <property type="entry name" value="LYSOZYME-LIKE PROTEIN-RELATED"/>
    <property type="match status" value="1"/>
</dbReference>
<dbReference type="InterPro" id="IPR035965">
    <property type="entry name" value="PAS-like_dom_sf"/>
</dbReference>
<dbReference type="SUPFAM" id="SSF58104">
    <property type="entry name" value="Methyl-accepting chemotaxis protein (MCP) signaling domain"/>
    <property type="match status" value="1"/>
</dbReference>
<organism evidence="6 7">
    <name type="scientific">Methylobacterium platani JCM 14648</name>
    <dbReference type="NCBI Taxonomy" id="1295136"/>
    <lineage>
        <taxon>Bacteria</taxon>
        <taxon>Pseudomonadati</taxon>
        <taxon>Pseudomonadota</taxon>
        <taxon>Alphaproteobacteria</taxon>
        <taxon>Hyphomicrobiales</taxon>
        <taxon>Methylobacteriaceae</taxon>
        <taxon>Methylobacterium</taxon>
    </lineage>
</organism>
<dbReference type="InterPro" id="IPR013655">
    <property type="entry name" value="PAS_fold_3"/>
</dbReference>
<feature type="domain" description="PAC" evidence="5">
    <location>
        <begin position="99"/>
        <end position="151"/>
    </location>
</feature>
<evidence type="ECO:0000259" key="4">
    <source>
        <dbReference type="PROSITE" id="PS50111"/>
    </source>
</evidence>